<evidence type="ECO:0000313" key="1">
    <source>
        <dbReference type="EMBL" id="TGD35965.1"/>
    </source>
</evidence>
<feature type="non-terminal residue" evidence="1">
    <location>
        <position position="26"/>
    </location>
</feature>
<reference evidence="1 2" key="1">
    <citation type="submission" date="2018-03" db="EMBL/GenBank/DDBJ databases">
        <title>Non-Typhoidal Salmonella genome sequencing and assembly.</title>
        <authorList>
            <person name="Matchawe C."/>
        </authorList>
    </citation>
    <scope>NUCLEOTIDE SEQUENCE [LARGE SCALE GENOMIC DNA]</scope>
    <source>
        <strain evidence="1 2">22sa</strain>
    </source>
</reference>
<dbReference type="EMBL" id="PYKI01003318">
    <property type="protein sequence ID" value="TGD35965.1"/>
    <property type="molecule type" value="Genomic_DNA"/>
</dbReference>
<gene>
    <name evidence="1" type="ORF">C9F07_33380</name>
</gene>
<protein>
    <submittedName>
        <fullName evidence="1">3-hydroxyacyl-[acyl-carrier-protein] dehydratase FabZ</fullName>
    </submittedName>
</protein>
<dbReference type="AlphaFoldDB" id="A0A4Z0KFV3"/>
<evidence type="ECO:0000313" key="2">
    <source>
        <dbReference type="Proteomes" id="UP000298196"/>
    </source>
</evidence>
<keyword evidence="2" id="KW-1185">Reference proteome</keyword>
<proteinExistence type="predicted"/>
<sequence>MPFFSGLSHSYDCGRPCYYCLFVYLD</sequence>
<name>A0A4Z0KFV3_SALET</name>
<comment type="caution">
    <text evidence="1">The sequence shown here is derived from an EMBL/GenBank/DDBJ whole genome shotgun (WGS) entry which is preliminary data.</text>
</comment>
<accession>A0A4Z0KFV3</accession>
<dbReference type="Proteomes" id="UP000298196">
    <property type="component" value="Unassembled WGS sequence"/>
</dbReference>
<organism evidence="1 2">
    <name type="scientific">Salmonella enterica subsp. enterica serovar Poona</name>
    <dbReference type="NCBI Taxonomy" id="436295"/>
    <lineage>
        <taxon>Bacteria</taxon>
        <taxon>Pseudomonadati</taxon>
        <taxon>Pseudomonadota</taxon>
        <taxon>Gammaproteobacteria</taxon>
        <taxon>Enterobacterales</taxon>
        <taxon>Enterobacteriaceae</taxon>
        <taxon>Salmonella</taxon>
    </lineage>
</organism>